<accession>A0A1B4XWI3</accession>
<dbReference type="GO" id="GO:0019205">
    <property type="term" value="F:nucleobase-containing compound kinase activity"/>
    <property type="evidence" value="ECO:0007669"/>
    <property type="project" value="InterPro"/>
</dbReference>
<dbReference type="Gene3D" id="3.40.50.300">
    <property type="entry name" value="P-loop containing nucleotide triphosphate hydrolases"/>
    <property type="match status" value="1"/>
</dbReference>
<dbReference type="SUPFAM" id="SSF53098">
    <property type="entry name" value="Ribonuclease H-like"/>
    <property type="match status" value="1"/>
</dbReference>
<dbReference type="GO" id="GO:0005524">
    <property type="term" value="F:ATP binding"/>
    <property type="evidence" value="ECO:0007669"/>
    <property type="project" value="InterPro"/>
</dbReference>
<name>A0A1B4XWI3_9CAUD</name>
<proteinExistence type="inferred from homology"/>
<dbReference type="HAMAP" id="MF_00235">
    <property type="entry name" value="Adenylate_kinase_Adk"/>
    <property type="match status" value="1"/>
</dbReference>
<evidence type="ECO:0000313" key="5">
    <source>
        <dbReference type="EMBL" id="BAV39147.1"/>
    </source>
</evidence>
<dbReference type="InterPro" id="IPR000850">
    <property type="entry name" value="Adenylat/UMP-CMP_kin"/>
</dbReference>
<reference evidence="5 6" key="1">
    <citation type="submission" date="2016-07" db="EMBL/GenBank/DDBJ databases">
        <title>Characterization of three bacteriophages infecting bacteria isolated from shrimp culture pond water.</title>
        <authorList>
            <person name="Khoa H.V."/>
        </authorList>
    </citation>
    <scope>NUCLEOTIDE SEQUENCE [LARGE SCALE GENOMIC DNA]</scope>
</reference>
<evidence type="ECO:0000256" key="3">
    <source>
        <dbReference type="ARBA" id="ARBA00022777"/>
    </source>
</evidence>
<evidence type="ECO:0000256" key="1">
    <source>
        <dbReference type="ARBA" id="ARBA00022679"/>
    </source>
</evidence>
<organism evidence="5 6">
    <name type="scientific">Tenacibaculum phage pT24</name>
    <dbReference type="NCBI Taxonomy" id="1880590"/>
    <lineage>
        <taxon>Viruses</taxon>
        <taxon>Duplodnaviria</taxon>
        <taxon>Heunggongvirae</taxon>
        <taxon>Uroviricota</taxon>
        <taxon>Caudoviricetes</taxon>
        <taxon>Kungbxnavirus</taxon>
        <taxon>Kungbxnavirus pT24</taxon>
    </lineage>
</organism>
<dbReference type="PRINTS" id="PR00094">
    <property type="entry name" value="ADENYLTKNASE"/>
</dbReference>
<dbReference type="InterPro" id="IPR027417">
    <property type="entry name" value="P-loop_NTPase"/>
</dbReference>
<dbReference type="SUPFAM" id="SSF52540">
    <property type="entry name" value="P-loop containing nucleoside triphosphate hydrolases"/>
    <property type="match status" value="1"/>
</dbReference>
<sequence>MKSVLLIGKPACGKGTQSEKLKKIGYIHIGMGDILRRHKKDKTEIGLQAIELDKEGKLMPNDVILKIMRDEITRLRQYNKPFIFDGVCRTIEQFEYLKNTICRELNIEFEVIYIHVNDDTVISRSLERGKTSGRIEDSEVGIIKKRLEVYEESTLPILNNIQNAHVINGEDDIYFVTEQINNILGIDNKSKPRLDLMLDIETLGKEHEGLVPITSISAIGFDNFGIRIDDDLIFETHIDIECYDKYKRRGLDVYPQMNTIMWWMKQNKDSMTFLDNNDSDVELLVALMEFKMFYENLSKKYNVFIYCKSPDFDTRIINEWLTAFDYDIFMVYNKSRCIRTIIDEWELRNDKSVVSEILSNGVHYPLLTHKAYDDCLKQICEVNYCRNNP</sequence>
<feature type="domain" description="3'-5' exoribonuclease Rv2179c-like" evidence="4">
    <location>
        <begin position="196"/>
        <end position="379"/>
    </location>
</feature>
<evidence type="ECO:0000256" key="2">
    <source>
        <dbReference type="ARBA" id="ARBA00022741"/>
    </source>
</evidence>
<dbReference type="Proteomes" id="UP000224877">
    <property type="component" value="Segment"/>
</dbReference>
<dbReference type="GO" id="GO:0006139">
    <property type="term" value="P:nucleobase-containing compound metabolic process"/>
    <property type="evidence" value="ECO:0007669"/>
    <property type="project" value="InterPro"/>
</dbReference>
<keyword evidence="2" id="KW-0547">Nucleotide-binding</keyword>
<keyword evidence="6" id="KW-1185">Reference proteome</keyword>
<evidence type="ECO:0000313" key="6">
    <source>
        <dbReference type="Proteomes" id="UP000224877"/>
    </source>
</evidence>
<keyword evidence="3 5" id="KW-0418">Kinase</keyword>
<dbReference type="InterPro" id="IPR036397">
    <property type="entry name" value="RNaseH_sf"/>
</dbReference>
<dbReference type="CDD" id="cd01428">
    <property type="entry name" value="ADK"/>
    <property type="match status" value="1"/>
</dbReference>
<dbReference type="PANTHER" id="PTHR23359">
    <property type="entry name" value="NUCLEOTIDE KINASE"/>
    <property type="match status" value="1"/>
</dbReference>
<keyword evidence="1" id="KW-0808">Transferase</keyword>
<gene>
    <name evidence="5" type="ORF">BPT24_025</name>
</gene>
<dbReference type="Pfam" id="PF16473">
    <property type="entry name" value="Rv2179c-like"/>
    <property type="match status" value="1"/>
</dbReference>
<dbReference type="Gene3D" id="3.30.420.10">
    <property type="entry name" value="Ribonuclease H-like superfamily/Ribonuclease H"/>
    <property type="match status" value="1"/>
</dbReference>
<evidence type="ECO:0000259" key="4">
    <source>
        <dbReference type="Pfam" id="PF16473"/>
    </source>
</evidence>
<dbReference type="InterPro" id="IPR033390">
    <property type="entry name" value="Rv2179c-like"/>
</dbReference>
<protein>
    <submittedName>
        <fullName evidence="5">Adenylate kinase</fullName>
    </submittedName>
</protein>
<dbReference type="GO" id="GO:0003676">
    <property type="term" value="F:nucleic acid binding"/>
    <property type="evidence" value="ECO:0007669"/>
    <property type="project" value="InterPro"/>
</dbReference>
<dbReference type="InterPro" id="IPR012337">
    <property type="entry name" value="RNaseH-like_sf"/>
</dbReference>
<dbReference type="EMBL" id="LC168164">
    <property type="protein sequence ID" value="BAV39147.1"/>
    <property type="molecule type" value="Genomic_DNA"/>
</dbReference>
<dbReference type="Pfam" id="PF00406">
    <property type="entry name" value="ADK"/>
    <property type="match status" value="1"/>
</dbReference>